<dbReference type="eggNOG" id="KOG4833">
    <property type="taxonomic scope" value="Eukaryota"/>
</dbReference>
<dbReference type="GO" id="GO:0006606">
    <property type="term" value="P:protein import into nucleus"/>
    <property type="evidence" value="ECO:0000318"/>
    <property type="project" value="GO_Central"/>
</dbReference>
<dbReference type="GO" id="GO:0044611">
    <property type="term" value="C:nuclear pore inner ring"/>
    <property type="evidence" value="ECO:0000318"/>
    <property type="project" value="GO_Central"/>
</dbReference>
<proteinExistence type="predicted"/>
<dbReference type="STRING" id="3760.A0A251MYM7"/>
<evidence type="ECO:0000313" key="2">
    <source>
        <dbReference type="Proteomes" id="UP000006882"/>
    </source>
</evidence>
<name>A0A251MYM7_PRUPE</name>
<dbReference type="InterPro" id="IPR044840">
    <property type="entry name" value="Nup188"/>
</dbReference>
<accession>A0A251MYM7</accession>
<dbReference type="Gramene" id="ONH92185">
    <property type="protein sequence ID" value="ONH92185"/>
    <property type="gene ID" value="PRUPE_8G161000"/>
</dbReference>
<dbReference type="PANTHER" id="PTHR31431">
    <property type="entry name" value="NUCLEOPORIN NUP188 HOMOLOG"/>
    <property type="match status" value="1"/>
</dbReference>
<keyword evidence="2" id="KW-1185">Reference proteome</keyword>
<evidence type="ECO:0000313" key="1">
    <source>
        <dbReference type="EMBL" id="ONH92185.1"/>
    </source>
</evidence>
<dbReference type="GO" id="GO:0006405">
    <property type="term" value="P:RNA export from nucleus"/>
    <property type="evidence" value="ECO:0000318"/>
    <property type="project" value="GO_Central"/>
</dbReference>
<dbReference type="SMR" id="A0A251MYM7"/>
<protein>
    <recommendedName>
        <fullName evidence="3">Nucleoporin NUP188 homolog</fullName>
    </recommendedName>
</protein>
<organism evidence="1 2">
    <name type="scientific">Prunus persica</name>
    <name type="common">Peach</name>
    <name type="synonym">Amygdalus persica</name>
    <dbReference type="NCBI Taxonomy" id="3760"/>
    <lineage>
        <taxon>Eukaryota</taxon>
        <taxon>Viridiplantae</taxon>
        <taxon>Streptophyta</taxon>
        <taxon>Embryophyta</taxon>
        <taxon>Tracheophyta</taxon>
        <taxon>Spermatophyta</taxon>
        <taxon>Magnoliopsida</taxon>
        <taxon>eudicotyledons</taxon>
        <taxon>Gunneridae</taxon>
        <taxon>Pentapetalae</taxon>
        <taxon>rosids</taxon>
        <taxon>fabids</taxon>
        <taxon>Rosales</taxon>
        <taxon>Rosaceae</taxon>
        <taxon>Amygdaloideae</taxon>
        <taxon>Amygdaleae</taxon>
        <taxon>Prunus</taxon>
    </lineage>
</organism>
<dbReference type="PANTHER" id="PTHR31431:SF1">
    <property type="entry name" value="NUCLEOPORIN NUP188"/>
    <property type="match status" value="1"/>
</dbReference>
<dbReference type="GO" id="GO:0017056">
    <property type="term" value="F:structural constituent of nuclear pore"/>
    <property type="evidence" value="ECO:0000318"/>
    <property type="project" value="GO_Central"/>
</dbReference>
<dbReference type="OrthoDB" id="552259at2759"/>
<reference evidence="1 2" key="1">
    <citation type="journal article" date="2013" name="Nat. Genet.">
        <title>The high-quality draft genome of peach (Prunus persica) identifies unique patterns of genetic diversity, domestication and genome evolution.</title>
        <authorList>
            <consortium name="International Peach Genome Initiative"/>
            <person name="Verde I."/>
            <person name="Abbott A.G."/>
            <person name="Scalabrin S."/>
            <person name="Jung S."/>
            <person name="Shu S."/>
            <person name="Marroni F."/>
            <person name="Zhebentyayeva T."/>
            <person name="Dettori M.T."/>
            <person name="Grimwood J."/>
            <person name="Cattonaro F."/>
            <person name="Zuccolo A."/>
            <person name="Rossini L."/>
            <person name="Jenkins J."/>
            <person name="Vendramin E."/>
            <person name="Meisel L.A."/>
            <person name="Decroocq V."/>
            <person name="Sosinski B."/>
            <person name="Prochnik S."/>
            <person name="Mitros T."/>
            <person name="Policriti A."/>
            <person name="Cipriani G."/>
            <person name="Dondini L."/>
            <person name="Ficklin S."/>
            <person name="Goodstein D.M."/>
            <person name="Xuan P."/>
            <person name="Del Fabbro C."/>
            <person name="Aramini V."/>
            <person name="Copetti D."/>
            <person name="Gonzalez S."/>
            <person name="Horner D.S."/>
            <person name="Falchi R."/>
            <person name="Lucas S."/>
            <person name="Mica E."/>
            <person name="Maldonado J."/>
            <person name="Lazzari B."/>
            <person name="Bielenberg D."/>
            <person name="Pirona R."/>
            <person name="Miculan M."/>
            <person name="Barakat A."/>
            <person name="Testolin R."/>
            <person name="Stella A."/>
            <person name="Tartarini S."/>
            <person name="Tonutti P."/>
            <person name="Arus P."/>
            <person name="Orellana A."/>
            <person name="Wells C."/>
            <person name="Main D."/>
            <person name="Vizzotto G."/>
            <person name="Silva H."/>
            <person name="Salamini F."/>
            <person name="Schmutz J."/>
            <person name="Morgante M."/>
            <person name="Rokhsar D.S."/>
        </authorList>
    </citation>
    <scope>NUCLEOTIDE SEQUENCE [LARGE SCALE GENOMIC DNA]</scope>
    <source>
        <strain evidence="2">cv. Nemared</strain>
    </source>
</reference>
<dbReference type="Proteomes" id="UP000006882">
    <property type="component" value="Chromosome G8"/>
</dbReference>
<gene>
    <name evidence="1" type="ORF">PRUPE_8G161000</name>
</gene>
<dbReference type="EMBL" id="CM007658">
    <property type="protein sequence ID" value="ONH92185.1"/>
    <property type="molecule type" value="Genomic_DNA"/>
</dbReference>
<sequence>MASPKSVDASLWWDPFSVLLTELENASLSSDLPPNLVKKLKDNHAWFVDTLSHFKPPNENSREALNSQQVKIGSHQLDIKPELKDKALKISSYLCLDEVQSYILVERSFKNNNVALDSIVHEYFHAVCIDYYIERQYLLKCTRRILAHALSLGSVSGEGNAMKEEALKLISDGLERKLLSVLQDLLSSNHPEQMDIDLFTLWAEETLVEDNLVLDILFLVYNESVCTCNGERWKTLCWLYKGILSGSYNFGKLAVSTEALRSAYQAKVQLLLILIETLDLENILQMVHDEIPFREGKSVFTLADVQEMEAIISTFNVFETKEAGPLILGWAVFLCLISSLPGKEENNVVMEIDHGGYVRQAFEAASLTYLVEFLQSDVLKESDGPVAGYRSVLRTFISTFIASYEIGPQLEDSALKLIVDILCKIYQGEESLCIQFWDRESFIDEPIRCLLRSLEGEFPFRTVELVRLLSSFCEGTWPAECVFNFLDKSVKISSLVEINHSSSVDDISTIVETHVPLHVPGFEGLVIPSRTCGHVLRSVGGNAAVVQWEYTQSEVLVLLMRLAEELYFERNDEVLLILDLISRMVTFNTAVCFALMDIGSSLHFQSTGMSWQIGSNMWLVEIICTLIRKSSPTSDGATLMSLGINILAKMLKCYPSHVAEVALKANIFDFSNGHDDSSSGSWLLSGKMAKMLLIDCEQNDGDCSLTISVLDFTVHLMDTGLKNDAVLALIVFCIQYVLVNHEYWKYKVKHTRWRVTLKVLEVMKKCITSISCSEKLDEVILDRLLSDSSIHSTLFRIVCTTTEALERLYISWHPTEIEGFEMAICSVLDILFIILSKFSKDISSSPPFFHQAVFSSATKPIPVVAALVSLISYFRNPGIQVGAARVLSAFLMMADLMQPYLFGSSFGLDDKQIGDLRQCVSYILLEQSEWNEDLFVAVVNLLTSAARYQPAFLVAVLSTEVKRDVQQSNAGHVKLPTNDVTFRSSECEKTSIVDAVLYQIERSNDLINSNPRILLNVLNFLRALWQGAAQYTNILECLKSSENFWKKLSSFISVISSVEAPSPENITETEAQDLAFRYQCQSAILEIMAHDMFLHKKLLHLETLAKEVPESQDRIQNTVRLEKSKASDLVDILSAWCRSSVLDNLTKSLSYCEYDLKLYLRAKVAASVITAHVMVNLANGDAGSVSVSLLEKSSILSNKFRSLPAFSELLAQYSQHGYSAGKEPNYLILSDLYYHLQGELEGREVSAGPFKELSLFLIESNVFQIYQHKYDADLFVTGKDAYLFDLKRVRADLGLDLWDYSKWKASKATAETMLNHMKAANSMALLTSSKLSALRALRSVLTVYADDSLETKSTAKEISDQLVFSCINHICQSFHDTVESLASLPGAPEDIFHYLSAQAELLLYLMMYAHKSLPLSVCILVLKTSGSGLKVLSDFRALVTGPAVMGVNTTVKLLLMLLLSAVEFSCRKSHLVGARDIISVEELAKISNVSLGLLPILCNCMAIVEHGTLSLTTMDLILRNFLTPNTWFPIIQNHLQLQHLILKLQDKNSLDSVPIIIKFFLTVARVRQGAEMLINYGFLSSLRLLFAEYLEGRSSSVSTNKRNPNSTEKTEKPQQIWGLGLAVITAMVQSLGDSSACSDVVENVIPYIFSEKAYMISYYLSAPDFPSDGHDKKRPRAQQRQTSLTDLKETEHTLMLMCVLAKHWNSWVKAMKEMDSQLREKSIHLLAFVSRGTQRLGESSSLSAPLVCPPILKEEFDGCKKPSFVNSRSGWFALSPLSCVSKPKFSAVSTTTALAIKTQSTENSDHVSQSYFSDTIALQIYRITFLLLKFLCLQAEGAARRAEEVGFVDLDHFPELPMPEILHGLQDQAITIVTELCGDKRSNEIQIEVQSICCLLLQIMEMALHLELCVLQICGIRPVLGRVEDFSKEVKLLIKAMERHAFLKSSVKSLKQITSVIYPGLLQAEEFL</sequence>
<evidence type="ECO:0008006" key="3">
    <source>
        <dbReference type="Google" id="ProtNLM"/>
    </source>
</evidence>